<dbReference type="SFLD" id="SFLDG01067">
    <property type="entry name" value="SPASM/twitch_domain_containing"/>
    <property type="match status" value="1"/>
</dbReference>
<dbReference type="Gene3D" id="3.20.20.70">
    <property type="entry name" value="Aldolase class I"/>
    <property type="match status" value="1"/>
</dbReference>
<dbReference type="PANTHER" id="PTHR11228">
    <property type="entry name" value="RADICAL SAM DOMAIN PROTEIN"/>
    <property type="match status" value="1"/>
</dbReference>
<evidence type="ECO:0000256" key="1">
    <source>
        <dbReference type="ARBA" id="ARBA00022691"/>
    </source>
</evidence>
<comment type="caution">
    <text evidence="6">The sequence shown here is derived from an EMBL/GenBank/DDBJ whole genome shotgun (WGS) entry which is preliminary data.</text>
</comment>
<organism evidence="6 7">
    <name type="scientific">[Ruminococcus] lactaris</name>
    <dbReference type="NCBI Taxonomy" id="46228"/>
    <lineage>
        <taxon>Bacteria</taxon>
        <taxon>Bacillati</taxon>
        <taxon>Bacillota</taxon>
        <taxon>Clostridia</taxon>
        <taxon>Lachnospirales</taxon>
        <taxon>Lachnospiraceae</taxon>
        <taxon>Mediterraneibacter</taxon>
    </lineage>
</organism>
<dbReference type="InterPro" id="IPR013785">
    <property type="entry name" value="Aldolase_TIM"/>
</dbReference>
<dbReference type="AlphaFoldDB" id="A0A3E4LII1"/>
<dbReference type="SFLD" id="SFLDG01386">
    <property type="entry name" value="main_SPASM_domain-containing"/>
    <property type="match status" value="1"/>
</dbReference>
<sequence>MIMDGNFYIGTCAIDLTYKCTFRCLHCFNSSGEHSLNKQELSDAEILQFIDDINNYSVGLISIGGGEALLRKELILQISDYLSGNNSKIDLALVTNGYLMTKEYASQLRLPNIRSVQVSLDGFKENHERMRNMKGSYDRAIESIKYLIDAGHTVAVSFAPTKFNIDDIDELFEFVKKLGVKFFRCQPLMLLGRARKNLQSFIPTYEDYQKVSFILAKKRKENPKMYVEWGDPLEHIAKGRIKQPMLSYFSISAYGDILISPYIPITCGNIRKHSIREYIEGGLLDIWNNKYLQEVAARMNDTSEMDLQKFGLPEIFIDEAIDLDILSPDYRQKTEELCRSLAVTVR</sequence>
<evidence type="ECO:0000256" key="2">
    <source>
        <dbReference type="ARBA" id="ARBA00022723"/>
    </source>
</evidence>
<dbReference type="InterPro" id="IPR007197">
    <property type="entry name" value="rSAM"/>
</dbReference>
<keyword evidence="2" id="KW-0479">Metal-binding</keyword>
<dbReference type="SMART" id="SM00729">
    <property type="entry name" value="Elp3"/>
    <property type="match status" value="1"/>
</dbReference>
<dbReference type="Pfam" id="PF04055">
    <property type="entry name" value="Radical_SAM"/>
    <property type="match status" value="1"/>
</dbReference>
<evidence type="ECO:0000313" key="6">
    <source>
        <dbReference type="EMBL" id="RGK37125.1"/>
    </source>
</evidence>
<dbReference type="GO" id="GO:0003824">
    <property type="term" value="F:catalytic activity"/>
    <property type="evidence" value="ECO:0007669"/>
    <property type="project" value="InterPro"/>
</dbReference>
<dbReference type="PANTHER" id="PTHR11228:SF7">
    <property type="entry name" value="PQQA PEPTIDE CYCLASE"/>
    <property type="match status" value="1"/>
</dbReference>
<dbReference type="InterPro" id="IPR050377">
    <property type="entry name" value="Radical_SAM_PqqE_MftC-like"/>
</dbReference>
<dbReference type="GO" id="GO:0051536">
    <property type="term" value="F:iron-sulfur cluster binding"/>
    <property type="evidence" value="ECO:0007669"/>
    <property type="project" value="UniProtKB-KW"/>
</dbReference>
<feature type="domain" description="Radical SAM core" evidence="5">
    <location>
        <begin position="6"/>
        <end position="231"/>
    </location>
</feature>
<evidence type="ECO:0000256" key="3">
    <source>
        <dbReference type="ARBA" id="ARBA00023004"/>
    </source>
</evidence>
<accession>A0A3E4LII1</accession>
<evidence type="ECO:0000259" key="5">
    <source>
        <dbReference type="PROSITE" id="PS51918"/>
    </source>
</evidence>
<dbReference type="InterPro" id="IPR058240">
    <property type="entry name" value="rSAM_sf"/>
</dbReference>
<gene>
    <name evidence="6" type="ORF">DXD17_13140</name>
</gene>
<dbReference type="Proteomes" id="UP000260793">
    <property type="component" value="Unassembled WGS sequence"/>
</dbReference>
<evidence type="ECO:0000313" key="7">
    <source>
        <dbReference type="Proteomes" id="UP000260793"/>
    </source>
</evidence>
<proteinExistence type="predicted"/>
<protein>
    <submittedName>
        <fullName evidence="6">Radical SAM protein</fullName>
    </submittedName>
</protein>
<keyword evidence="4" id="KW-0411">Iron-sulfur</keyword>
<dbReference type="InterPro" id="IPR006638">
    <property type="entry name" value="Elp3/MiaA/NifB-like_rSAM"/>
</dbReference>
<dbReference type="SUPFAM" id="SSF102114">
    <property type="entry name" value="Radical SAM enzymes"/>
    <property type="match status" value="1"/>
</dbReference>
<dbReference type="EMBL" id="QSQN01000046">
    <property type="protein sequence ID" value="RGK37125.1"/>
    <property type="molecule type" value="Genomic_DNA"/>
</dbReference>
<dbReference type="SFLD" id="SFLDS00029">
    <property type="entry name" value="Radical_SAM"/>
    <property type="match status" value="1"/>
</dbReference>
<dbReference type="GO" id="GO:0046872">
    <property type="term" value="F:metal ion binding"/>
    <property type="evidence" value="ECO:0007669"/>
    <property type="project" value="UniProtKB-KW"/>
</dbReference>
<evidence type="ECO:0000256" key="4">
    <source>
        <dbReference type="ARBA" id="ARBA00023014"/>
    </source>
</evidence>
<reference evidence="6 7" key="1">
    <citation type="submission" date="2018-08" db="EMBL/GenBank/DDBJ databases">
        <title>A genome reference for cultivated species of the human gut microbiota.</title>
        <authorList>
            <person name="Zou Y."/>
            <person name="Xue W."/>
            <person name="Luo G."/>
        </authorList>
    </citation>
    <scope>NUCLEOTIDE SEQUENCE [LARGE SCALE GENOMIC DNA]</scope>
    <source>
        <strain evidence="6 7">TF11-7</strain>
    </source>
</reference>
<dbReference type="CDD" id="cd01335">
    <property type="entry name" value="Radical_SAM"/>
    <property type="match status" value="1"/>
</dbReference>
<dbReference type="PROSITE" id="PS51918">
    <property type="entry name" value="RADICAL_SAM"/>
    <property type="match status" value="1"/>
</dbReference>
<name>A0A3E4LII1_9FIRM</name>
<keyword evidence="3" id="KW-0408">Iron</keyword>
<keyword evidence="1" id="KW-0949">S-adenosyl-L-methionine</keyword>